<dbReference type="Gene3D" id="1.25.10.90">
    <property type="match status" value="1"/>
</dbReference>
<dbReference type="KEGG" id="mfm:MfeM64YM_0689"/>
<dbReference type="Pfam" id="PF08713">
    <property type="entry name" value="DNA_alkylation"/>
    <property type="match status" value="1"/>
</dbReference>
<sequence>MNELRCRKEEKLYYKLIPYIDQKYKEFCLQIYKIESAKLLGVRIPILKDLAKKWYKEIPTKVSEFMWNPYHYLFEENILHGLFIKEINDYKKQIKYLVEYAKKLDNWAIVDIFEFKLKDKNKKDFLSHIKDWLRDNNSYTNRFAIVMLKKYYLKDDSKLSYLDLIMNTANNNDYYVEMVQAWYLSIAYKSFKSKVLKILNNWNYSINVLNKTIQKIKELSKTTKEEKEQLDKLKK</sequence>
<reference evidence="1 2" key="1">
    <citation type="journal article" date="2011" name="J. Bacteriol.">
        <title>Genome sequence of the repetitive-sequence-rich Mycoplasma fermentans strain M64.</title>
        <authorList>
            <person name="Shu H.W."/>
            <person name="Liu T.T."/>
            <person name="Chang H.Y."/>
            <person name="Liu Y.M."/>
            <person name="Wu K.M."/>
            <person name="Shu H.Y."/>
            <person name="Tsai S.F."/>
            <person name="Hsiao K.J."/>
            <person name="Hu W.S."/>
            <person name="Ng W.V."/>
        </authorList>
    </citation>
    <scope>NUCLEOTIDE SEQUENCE [LARGE SCALE GENOMIC DNA]</scope>
    <source>
        <strain evidence="1 2">M64</strain>
    </source>
</reference>
<accession>A0AB32XCD9</accession>
<dbReference type="AlphaFoldDB" id="A0AB32XCD9"/>
<dbReference type="Proteomes" id="UP000007473">
    <property type="component" value="Chromosome"/>
</dbReference>
<proteinExistence type="predicted"/>
<dbReference type="EMBL" id="CP002458">
    <property type="protein sequence ID" value="ADV34687.1"/>
    <property type="molecule type" value="Genomic_DNA"/>
</dbReference>
<organism evidence="1 2">
    <name type="scientific">Mycoplasmopsis fermentans (strain M64)</name>
    <name type="common">Mycoplasma fermentans</name>
    <dbReference type="NCBI Taxonomy" id="943945"/>
    <lineage>
        <taxon>Bacteria</taxon>
        <taxon>Bacillati</taxon>
        <taxon>Mycoplasmatota</taxon>
        <taxon>Mycoplasmoidales</taxon>
        <taxon>Metamycoplasmataceae</taxon>
        <taxon>Mycoplasmopsis</taxon>
    </lineage>
</organism>
<gene>
    <name evidence="1" type="ordered locus">MfeM64YM_0689</name>
</gene>
<protein>
    <recommendedName>
        <fullName evidence="3">DNA alkylation repair protein</fullName>
    </recommendedName>
</protein>
<dbReference type="InterPro" id="IPR016024">
    <property type="entry name" value="ARM-type_fold"/>
</dbReference>
<dbReference type="InterPro" id="IPR014825">
    <property type="entry name" value="DNA_alkylation"/>
</dbReference>
<evidence type="ECO:0000313" key="1">
    <source>
        <dbReference type="EMBL" id="ADV34687.1"/>
    </source>
</evidence>
<dbReference type="SUPFAM" id="SSF48371">
    <property type="entry name" value="ARM repeat"/>
    <property type="match status" value="1"/>
</dbReference>
<evidence type="ECO:0008006" key="3">
    <source>
        <dbReference type="Google" id="ProtNLM"/>
    </source>
</evidence>
<dbReference type="PANTHER" id="PTHR34070">
    <property type="entry name" value="ARMADILLO-TYPE FOLD"/>
    <property type="match status" value="1"/>
</dbReference>
<dbReference type="RefSeq" id="WP_013526999.1">
    <property type="nucleotide sequence ID" value="NC_014921.1"/>
</dbReference>
<dbReference type="PANTHER" id="PTHR34070:SF1">
    <property type="entry name" value="DNA ALKYLATION REPAIR PROTEIN"/>
    <property type="match status" value="1"/>
</dbReference>
<evidence type="ECO:0000313" key="2">
    <source>
        <dbReference type="Proteomes" id="UP000007473"/>
    </source>
</evidence>
<dbReference type="CDD" id="cd06561">
    <property type="entry name" value="AlkD_like"/>
    <property type="match status" value="1"/>
</dbReference>
<name>A0AB32XCD9_MYCFM</name>